<feature type="transmembrane region" description="Helical" evidence="11">
    <location>
        <begin position="12"/>
        <end position="30"/>
    </location>
</feature>
<keyword evidence="6 11" id="KW-0378">Hydrolase</keyword>
<comment type="cofactor">
    <cofactor evidence="1 11">
        <name>Zn(2+)</name>
        <dbReference type="ChEBI" id="CHEBI:29105"/>
    </cofactor>
</comment>
<dbReference type="InterPro" id="IPR036034">
    <property type="entry name" value="PDZ_sf"/>
</dbReference>
<gene>
    <name evidence="13" type="ORF">TMES_13250</name>
</gene>
<dbReference type="GO" id="GO:0004222">
    <property type="term" value="F:metalloendopeptidase activity"/>
    <property type="evidence" value="ECO:0007669"/>
    <property type="project" value="InterPro"/>
</dbReference>
<evidence type="ECO:0000259" key="12">
    <source>
        <dbReference type="SMART" id="SM00228"/>
    </source>
</evidence>
<keyword evidence="10 11" id="KW-0472">Membrane</keyword>
<keyword evidence="8 11" id="KW-1133">Transmembrane helix</keyword>
<dbReference type="CDD" id="cd06163">
    <property type="entry name" value="S2P-M50_PDZ_RseP-like"/>
    <property type="match status" value="1"/>
</dbReference>
<proteinExistence type="inferred from homology"/>
<comment type="subcellular location">
    <subcellularLocation>
        <location evidence="2">Membrane</location>
        <topology evidence="2">Multi-pass membrane protein</topology>
    </subcellularLocation>
</comment>
<feature type="transmembrane region" description="Helical" evidence="11">
    <location>
        <begin position="344"/>
        <end position="362"/>
    </location>
</feature>
<evidence type="ECO:0000313" key="14">
    <source>
        <dbReference type="Proteomes" id="UP000193391"/>
    </source>
</evidence>
<evidence type="ECO:0000256" key="4">
    <source>
        <dbReference type="ARBA" id="ARBA00022670"/>
    </source>
</evidence>
<dbReference type="GO" id="GO:0006508">
    <property type="term" value="P:proteolysis"/>
    <property type="evidence" value="ECO:0007669"/>
    <property type="project" value="UniProtKB-KW"/>
</dbReference>
<evidence type="ECO:0000256" key="3">
    <source>
        <dbReference type="ARBA" id="ARBA00007931"/>
    </source>
</evidence>
<dbReference type="InterPro" id="IPR004387">
    <property type="entry name" value="Pept_M50_Zn"/>
</dbReference>
<dbReference type="EC" id="3.4.24.-" evidence="11"/>
<accession>A0A1Y2L177</accession>
<keyword evidence="5 11" id="KW-0812">Transmembrane</keyword>
<protein>
    <recommendedName>
        <fullName evidence="11">Zinc metalloprotease</fullName>
        <ecNumber evidence="11">3.4.24.-</ecNumber>
    </recommendedName>
</protein>
<dbReference type="Pfam" id="PF17820">
    <property type="entry name" value="PDZ_6"/>
    <property type="match status" value="1"/>
</dbReference>
<dbReference type="CDD" id="cd23081">
    <property type="entry name" value="cpPDZ_EcRseP-like"/>
    <property type="match status" value="1"/>
</dbReference>
<dbReference type="InterPro" id="IPR041489">
    <property type="entry name" value="PDZ_6"/>
</dbReference>
<dbReference type="EMBL" id="JFKA01000005">
    <property type="protein sequence ID" value="OSQ38083.1"/>
    <property type="molecule type" value="Genomic_DNA"/>
</dbReference>
<dbReference type="InterPro" id="IPR001478">
    <property type="entry name" value="PDZ"/>
</dbReference>
<dbReference type="GO" id="GO:0016020">
    <property type="term" value="C:membrane"/>
    <property type="evidence" value="ECO:0007669"/>
    <property type="project" value="UniProtKB-SubCell"/>
</dbReference>
<comment type="similarity">
    <text evidence="3 11">Belongs to the peptidase M50B family.</text>
</comment>
<evidence type="ECO:0000256" key="1">
    <source>
        <dbReference type="ARBA" id="ARBA00001947"/>
    </source>
</evidence>
<keyword evidence="9 11" id="KW-0482">Metalloprotease</keyword>
<keyword evidence="7 11" id="KW-0862">Zinc</keyword>
<dbReference type="SUPFAM" id="SSF50156">
    <property type="entry name" value="PDZ domain-like"/>
    <property type="match status" value="1"/>
</dbReference>
<dbReference type="SMART" id="SM00228">
    <property type="entry name" value="PDZ"/>
    <property type="match status" value="1"/>
</dbReference>
<evidence type="ECO:0000256" key="8">
    <source>
        <dbReference type="ARBA" id="ARBA00022989"/>
    </source>
</evidence>
<evidence type="ECO:0000256" key="11">
    <source>
        <dbReference type="RuleBase" id="RU362031"/>
    </source>
</evidence>
<name>A0A1Y2L177_9PROT</name>
<dbReference type="Gene3D" id="2.30.42.10">
    <property type="match status" value="1"/>
</dbReference>
<evidence type="ECO:0000256" key="9">
    <source>
        <dbReference type="ARBA" id="ARBA00023049"/>
    </source>
</evidence>
<dbReference type="AlphaFoldDB" id="A0A1Y2L177"/>
<feature type="transmembrane region" description="Helical" evidence="11">
    <location>
        <begin position="109"/>
        <end position="138"/>
    </location>
</feature>
<keyword evidence="11" id="KW-0479">Metal-binding</keyword>
<evidence type="ECO:0000256" key="10">
    <source>
        <dbReference type="ARBA" id="ARBA00023136"/>
    </source>
</evidence>
<keyword evidence="4 13" id="KW-0645">Protease</keyword>
<evidence type="ECO:0000256" key="5">
    <source>
        <dbReference type="ARBA" id="ARBA00022692"/>
    </source>
</evidence>
<comment type="caution">
    <text evidence="13">The sequence shown here is derived from an EMBL/GenBank/DDBJ whole genome shotgun (WGS) entry which is preliminary data.</text>
</comment>
<feature type="transmembrane region" description="Helical" evidence="11">
    <location>
        <begin position="306"/>
        <end position="332"/>
    </location>
</feature>
<dbReference type="NCBIfam" id="TIGR00054">
    <property type="entry name" value="RIP metalloprotease RseP"/>
    <property type="match status" value="1"/>
</dbReference>
<dbReference type="PANTHER" id="PTHR42837:SF2">
    <property type="entry name" value="MEMBRANE METALLOPROTEASE ARASP2, CHLOROPLASTIC-RELATED"/>
    <property type="match status" value="1"/>
</dbReference>
<dbReference type="PANTHER" id="PTHR42837">
    <property type="entry name" value="REGULATOR OF SIGMA-E PROTEASE RSEP"/>
    <property type="match status" value="1"/>
</dbReference>
<feature type="domain" description="PDZ" evidence="12">
    <location>
        <begin position="122"/>
        <end position="201"/>
    </location>
</feature>
<dbReference type="Pfam" id="PF02163">
    <property type="entry name" value="Peptidase_M50"/>
    <property type="match status" value="1"/>
</dbReference>
<dbReference type="STRING" id="1293891.TMES_13250"/>
<evidence type="ECO:0000256" key="6">
    <source>
        <dbReference type="ARBA" id="ARBA00022801"/>
    </source>
</evidence>
<dbReference type="Proteomes" id="UP000193391">
    <property type="component" value="Unassembled WGS sequence"/>
</dbReference>
<reference evidence="13 14" key="1">
    <citation type="submission" date="2014-03" db="EMBL/GenBank/DDBJ databases">
        <title>The draft genome sequence of Thalassospira mesophila JCM 18969.</title>
        <authorList>
            <person name="Lai Q."/>
            <person name="Shao Z."/>
        </authorList>
    </citation>
    <scope>NUCLEOTIDE SEQUENCE [LARGE SCALE GENOMIC DNA]</scope>
    <source>
        <strain evidence="13 14">JCM 18969</strain>
    </source>
</reference>
<evidence type="ECO:0000256" key="7">
    <source>
        <dbReference type="ARBA" id="ARBA00022833"/>
    </source>
</evidence>
<evidence type="ECO:0000256" key="2">
    <source>
        <dbReference type="ARBA" id="ARBA00004141"/>
    </source>
</evidence>
<organism evidence="13 14">
    <name type="scientific">Thalassospira mesophila</name>
    <dbReference type="NCBI Taxonomy" id="1293891"/>
    <lineage>
        <taxon>Bacteria</taxon>
        <taxon>Pseudomonadati</taxon>
        <taxon>Pseudomonadota</taxon>
        <taxon>Alphaproteobacteria</taxon>
        <taxon>Rhodospirillales</taxon>
        <taxon>Thalassospiraceae</taxon>
        <taxon>Thalassospira</taxon>
    </lineage>
</organism>
<evidence type="ECO:0000313" key="13">
    <source>
        <dbReference type="EMBL" id="OSQ38083.1"/>
    </source>
</evidence>
<keyword evidence="14" id="KW-1185">Reference proteome</keyword>
<dbReference type="GO" id="GO:0046872">
    <property type="term" value="F:metal ion binding"/>
    <property type="evidence" value="ECO:0007669"/>
    <property type="project" value="UniProtKB-KW"/>
</dbReference>
<sequence length="380" mass="40625">MNGTEQVEEAYLMVTILAFLFVLSVLVFVHEFGHYWVAIKAGVKVESFSIGFGPEIVGWNDKSGTRWKISALPLGGYVKMFGDMNPASAGQRDDLSDEEQQHAFHHKGLLARAAIVFAGPLANFIFAIVIFTVLFAAVGQQRALPVVGTVTENSAAAAAGLLPNDRIVAVDGQNIEWFEDLSVKIRQKPDQPVDLTIKRGTETLDVTATPQAVSEGNGPDAMTFGRLGVSAGEFVAHRDGVFEAVGHGFSTTYGIVTQTFDAIGEMIAGKRDSSELGGPIRIAQMSGQVAEGGLAPLLSFMGYLSVSLGLINLMPVPLLDGGHLVFYLLEALRGKPMNAKAQEYGFRLGAGLVLSLIIFATWNDLSHLGVWNFLKGLAGG</sequence>
<dbReference type="InterPro" id="IPR008915">
    <property type="entry name" value="Peptidase_M50"/>
</dbReference>